<protein>
    <submittedName>
        <fullName evidence="2">Uncharacterized protein</fullName>
    </submittedName>
</protein>
<dbReference type="AlphaFoldDB" id="A0AA38C399"/>
<comment type="caution">
    <text evidence="2">The sequence shown here is derived from an EMBL/GenBank/DDBJ whole genome shotgun (WGS) entry which is preliminary data.</text>
</comment>
<proteinExistence type="predicted"/>
<dbReference type="EMBL" id="JAHRHJ020003169">
    <property type="protein sequence ID" value="KAH9292352.1"/>
    <property type="molecule type" value="Genomic_DNA"/>
</dbReference>
<feature type="region of interest" description="Disordered" evidence="1">
    <location>
        <begin position="161"/>
        <end position="187"/>
    </location>
</feature>
<dbReference type="Proteomes" id="UP000824469">
    <property type="component" value="Unassembled WGS sequence"/>
</dbReference>
<gene>
    <name evidence="2" type="ORF">KI387_042462</name>
</gene>
<evidence type="ECO:0000313" key="2">
    <source>
        <dbReference type="EMBL" id="KAH9292352.1"/>
    </source>
</evidence>
<evidence type="ECO:0000256" key="1">
    <source>
        <dbReference type="SAM" id="MobiDB-lite"/>
    </source>
</evidence>
<organism evidence="2 3">
    <name type="scientific">Taxus chinensis</name>
    <name type="common">Chinese yew</name>
    <name type="synonym">Taxus wallichiana var. chinensis</name>
    <dbReference type="NCBI Taxonomy" id="29808"/>
    <lineage>
        <taxon>Eukaryota</taxon>
        <taxon>Viridiplantae</taxon>
        <taxon>Streptophyta</taxon>
        <taxon>Embryophyta</taxon>
        <taxon>Tracheophyta</taxon>
        <taxon>Spermatophyta</taxon>
        <taxon>Pinopsida</taxon>
        <taxon>Pinidae</taxon>
        <taxon>Conifers II</taxon>
        <taxon>Cupressales</taxon>
        <taxon>Taxaceae</taxon>
        <taxon>Taxus</taxon>
    </lineage>
</organism>
<sequence length="187" mass="21694">MELMSDGEWKEQIKHNLDSYCQEYFTLSQETQALLTLKGFCNLKRKRRGSKRRMTPVDAYWDELIKEVNGYIESPTSHGQEDEGLKKEQGKNALLIEKMSFPSNIRMHDIVTKKGVIEDSDLHFAKSDLRSHREPLKEQKEGISPIKVSHHYPPSMHTCREEKEVLDEENEGEKHAAPNSEILSLKK</sequence>
<accession>A0AA38C399</accession>
<evidence type="ECO:0000313" key="3">
    <source>
        <dbReference type="Proteomes" id="UP000824469"/>
    </source>
</evidence>
<feature type="non-terminal residue" evidence="2">
    <location>
        <position position="187"/>
    </location>
</feature>
<name>A0AA38C399_TAXCH</name>
<keyword evidence="3" id="KW-1185">Reference proteome</keyword>
<reference evidence="2 3" key="1">
    <citation type="journal article" date="2021" name="Nat. Plants">
        <title>The Taxus genome provides insights into paclitaxel biosynthesis.</title>
        <authorList>
            <person name="Xiong X."/>
            <person name="Gou J."/>
            <person name="Liao Q."/>
            <person name="Li Y."/>
            <person name="Zhou Q."/>
            <person name="Bi G."/>
            <person name="Li C."/>
            <person name="Du R."/>
            <person name="Wang X."/>
            <person name="Sun T."/>
            <person name="Guo L."/>
            <person name="Liang H."/>
            <person name="Lu P."/>
            <person name="Wu Y."/>
            <person name="Zhang Z."/>
            <person name="Ro D.K."/>
            <person name="Shang Y."/>
            <person name="Huang S."/>
            <person name="Yan J."/>
        </authorList>
    </citation>
    <scope>NUCLEOTIDE SEQUENCE [LARGE SCALE GENOMIC DNA]</scope>
    <source>
        <strain evidence="2">Ta-2019</strain>
    </source>
</reference>